<organism evidence="1 3">
    <name type="scientific">Escherichia coli</name>
    <dbReference type="NCBI Taxonomy" id="562"/>
    <lineage>
        <taxon>Bacteria</taxon>
        <taxon>Pseudomonadati</taxon>
        <taxon>Pseudomonadota</taxon>
        <taxon>Gammaproteobacteria</taxon>
        <taxon>Enterobacterales</taxon>
        <taxon>Enterobacteriaceae</taxon>
        <taxon>Escherichia</taxon>
    </lineage>
</organism>
<protein>
    <submittedName>
        <fullName evidence="1">Neurotensin receptor R8</fullName>
    </submittedName>
</protein>
<name>A0A376M045_ECOLX</name>
<dbReference type="AlphaFoldDB" id="A0A376M045"/>
<dbReference type="EMBL" id="UGAK01000001">
    <property type="protein sequence ID" value="STF91460.1"/>
    <property type="molecule type" value="Genomic_DNA"/>
</dbReference>
<evidence type="ECO:0000313" key="3">
    <source>
        <dbReference type="Proteomes" id="UP000254043"/>
    </source>
</evidence>
<dbReference type="EMBL" id="UGAK01000001">
    <property type="protein sequence ID" value="STF91389.1"/>
    <property type="molecule type" value="Genomic_DNA"/>
</dbReference>
<accession>A0A376M045</accession>
<keyword evidence="1" id="KW-0675">Receptor</keyword>
<evidence type="ECO:0000313" key="2">
    <source>
        <dbReference type="EMBL" id="STF91460.1"/>
    </source>
</evidence>
<dbReference type="Proteomes" id="UP000254043">
    <property type="component" value="Unassembled WGS sequence"/>
</dbReference>
<proteinExistence type="predicted"/>
<sequence>MTNAVDRKILRRMSWAELSTTARDAESKHDYESARILWSYAYSIATTSINKNLASAHIRYCDKNIHLMSIIKLY</sequence>
<reference evidence="1 3" key="1">
    <citation type="submission" date="2018-06" db="EMBL/GenBank/DDBJ databases">
        <authorList>
            <consortium name="Pathogen Informatics"/>
            <person name="Doyle S."/>
        </authorList>
    </citation>
    <scope>NUCLEOTIDE SEQUENCE [LARGE SCALE GENOMIC DNA]</scope>
    <source>
        <strain evidence="1 3">NCTC7927</strain>
    </source>
</reference>
<gene>
    <name evidence="1" type="ORF">NCTC7927_00017</name>
    <name evidence="2" type="ORF">NCTC7927_00093</name>
</gene>
<evidence type="ECO:0000313" key="1">
    <source>
        <dbReference type="EMBL" id="STF91389.1"/>
    </source>
</evidence>